<name>A0A2T0Q787_9ACTN</name>
<dbReference type="SUPFAM" id="SSF46955">
    <property type="entry name" value="Putative DNA-binding domain"/>
    <property type="match status" value="1"/>
</dbReference>
<sequence length="69" mass="7907">MPVASVRSIAPRGMLTLAQLCEELQIPRSTFYDWRQKGRAPKCIKLPNGELRIRRADLDRWLAAREDAA</sequence>
<dbReference type="EMBL" id="PVZC01000003">
    <property type="protein sequence ID" value="PRX99651.1"/>
    <property type="molecule type" value="Genomic_DNA"/>
</dbReference>
<organism evidence="2 3">
    <name type="scientific">Allonocardiopsis opalescens</name>
    <dbReference type="NCBI Taxonomy" id="1144618"/>
    <lineage>
        <taxon>Bacteria</taxon>
        <taxon>Bacillati</taxon>
        <taxon>Actinomycetota</taxon>
        <taxon>Actinomycetes</taxon>
        <taxon>Streptosporangiales</taxon>
        <taxon>Allonocardiopsis</taxon>
    </lineage>
</organism>
<gene>
    <name evidence="2" type="ORF">CLV72_103256</name>
</gene>
<evidence type="ECO:0000259" key="1">
    <source>
        <dbReference type="Pfam" id="PF12728"/>
    </source>
</evidence>
<proteinExistence type="predicted"/>
<dbReference type="InterPro" id="IPR009061">
    <property type="entry name" value="DNA-bd_dom_put_sf"/>
</dbReference>
<dbReference type="OrthoDB" id="194758at2"/>
<evidence type="ECO:0000313" key="2">
    <source>
        <dbReference type="EMBL" id="PRX99651.1"/>
    </source>
</evidence>
<keyword evidence="3" id="KW-1185">Reference proteome</keyword>
<comment type="caution">
    <text evidence="2">The sequence shown here is derived from an EMBL/GenBank/DDBJ whole genome shotgun (WGS) entry which is preliminary data.</text>
</comment>
<protein>
    <submittedName>
        <fullName evidence="2">Excisionase family DNA binding protein</fullName>
    </submittedName>
</protein>
<dbReference type="RefSeq" id="WP_106244405.1">
    <property type="nucleotide sequence ID" value="NZ_PVZC01000003.1"/>
</dbReference>
<dbReference type="InterPro" id="IPR041657">
    <property type="entry name" value="HTH_17"/>
</dbReference>
<dbReference type="AlphaFoldDB" id="A0A2T0Q787"/>
<dbReference type="Pfam" id="PF12728">
    <property type="entry name" value="HTH_17"/>
    <property type="match status" value="1"/>
</dbReference>
<accession>A0A2T0Q787</accession>
<evidence type="ECO:0000313" key="3">
    <source>
        <dbReference type="Proteomes" id="UP000237846"/>
    </source>
</evidence>
<dbReference type="Proteomes" id="UP000237846">
    <property type="component" value="Unassembled WGS sequence"/>
</dbReference>
<reference evidence="2 3" key="1">
    <citation type="submission" date="2018-03" db="EMBL/GenBank/DDBJ databases">
        <title>Genomic Encyclopedia of Archaeal and Bacterial Type Strains, Phase II (KMG-II): from individual species to whole genera.</title>
        <authorList>
            <person name="Goeker M."/>
        </authorList>
    </citation>
    <scope>NUCLEOTIDE SEQUENCE [LARGE SCALE GENOMIC DNA]</scope>
    <source>
        <strain evidence="2 3">DSM 45601</strain>
    </source>
</reference>
<feature type="domain" description="Helix-turn-helix" evidence="1">
    <location>
        <begin position="14"/>
        <end position="65"/>
    </location>
</feature>